<dbReference type="EMBL" id="KZ508043">
    <property type="protein sequence ID" value="PKU35790.1"/>
    <property type="molecule type" value="Genomic_DNA"/>
</dbReference>
<reference evidence="3" key="2">
    <citation type="submission" date="2017-12" db="EMBL/GenBank/DDBJ databases">
        <title>Genome sequence of the Bar-tailed Godwit (Limosa lapponica baueri).</title>
        <authorList>
            <person name="Lima N.C.B."/>
            <person name="Parody-Merino A.M."/>
            <person name="Battley P.F."/>
            <person name="Fidler A.E."/>
            <person name="Prosdocimi F."/>
        </authorList>
    </citation>
    <scope>NUCLEOTIDE SEQUENCE [LARGE SCALE GENOMIC DNA]</scope>
</reference>
<sequence length="108" mass="12351">MKFNKEKCQVLHLGRNSPMQQYMLGALQLESSLAEKDLGVLVDDELNMGQQRALVANRIMDCVRRSIASRSREAILPLFLALAMPHLECCVQFWAPWYKVDMGILERA</sequence>
<accession>A0A2I0TPS8</accession>
<dbReference type="Proteomes" id="UP000233556">
    <property type="component" value="Unassembled WGS sequence"/>
</dbReference>
<evidence type="ECO:0000256" key="1">
    <source>
        <dbReference type="SAM" id="Phobius"/>
    </source>
</evidence>
<dbReference type="PANTHER" id="PTHR33332">
    <property type="entry name" value="REVERSE TRANSCRIPTASE DOMAIN-CONTAINING PROTEIN"/>
    <property type="match status" value="1"/>
</dbReference>
<feature type="transmembrane region" description="Helical" evidence="1">
    <location>
        <begin position="74"/>
        <end position="95"/>
    </location>
</feature>
<gene>
    <name evidence="2" type="ORF">llap_13907</name>
</gene>
<dbReference type="PRINTS" id="PR01345">
    <property type="entry name" value="CERVTRCPTASE"/>
</dbReference>
<dbReference type="AlphaFoldDB" id="A0A2I0TPS8"/>
<proteinExistence type="predicted"/>
<evidence type="ECO:0000313" key="2">
    <source>
        <dbReference type="EMBL" id="PKU35790.1"/>
    </source>
</evidence>
<protein>
    <recommendedName>
        <fullName evidence="4">Rna-directed dna polymerase from mobile element jockey-like</fullName>
    </recommendedName>
</protein>
<evidence type="ECO:0000313" key="3">
    <source>
        <dbReference type="Proteomes" id="UP000233556"/>
    </source>
</evidence>
<organism evidence="2 3">
    <name type="scientific">Limosa lapponica baueri</name>
    <dbReference type="NCBI Taxonomy" id="1758121"/>
    <lineage>
        <taxon>Eukaryota</taxon>
        <taxon>Metazoa</taxon>
        <taxon>Chordata</taxon>
        <taxon>Craniata</taxon>
        <taxon>Vertebrata</taxon>
        <taxon>Euteleostomi</taxon>
        <taxon>Archelosauria</taxon>
        <taxon>Archosauria</taxon>
        <taxon>Dinosauria</taxon>
        <taxon>Saurischia</taxon>
        <taxon>Theropoda</taxon>
        <taxon>Coelurosauria</taxon>
        <taxon>Aves</taxon>
        <taxon>Neognathae</taxon>
        <taxon>Neoaves</taxon>
        <taxon>Charadriiformes</taxon>
        <taxon>Scolopacidae</taxon>
        <taxon>Limosa</taxon>
    </lineage>
</organism>
<reference evidence="3" key="1">
    <citation type="submission" date="2017-11" db="EMBL/GenBank/DDBJ databases">
        <authorList>
            <person name="Lima N.C."/>
            <person name="Parody-Merino A.M."/>
            <person name="Battley P.F."/>
            <person name="Fidler A.E."/>
            <person name="Prosdocimi F."/>
        </authorList>
    </citation>
    <scope>NUCLEOTIDE SEQUENCE [LARGE SCALE GENOMIC DNA]</scope>
</reference>
<keyword evidence="1" id="KW-1133">Transmembrane helix</keyword>
<evidence type="ECO:0008006" key="4">
    <source>
        <dbReference type="Google" id="ProtNLM"/>
    </source>
</evidence>
<keyword evidence="3" id="KW-1185">Reference proteome</keyword>
<name>A0A2I0TPS8_LIMLA</name>
<keyword evidence="1" id="KW-0472">Membrane</keyword>
<keyword evidence="1" id="KW-0812">Transmembrane</keyword>